<protein>
    <recommendedName>
        <fullName evidence="3">TonB C-terminal domain-containing protein</fullName>
    </recommendedName>
</protein>
<dbReference type="EMBL" id="LT899436">
    <property type="protein sequence ID" value="SNR14825.1"/>
    <property type="molecule type" value="Genomic_DNA"/>
</dbReference>
<dbReference type="AlphaFoldDB" id="A0A238U6Y6"/>
<keyword evidence="2" id="KW-1185">Reference proteome</keyword>
<evidence type="ECO:0008006" key="3">
    <source>
        <dbReference type="Google" id="ProtNLM"/>
    </source>
</evidence>
<dbReference type="KEGG" id="tje:TJEJU_1071"/>
<proteinExistence type="predicted"/>
<name>A0A238U6Y6_9FLAO</name>
<dbReference type="Proteomes" id="UP000215214">
    <property type="component" value="Chromosome TJEJU"/>
</dbReference>
<accession>A0A238U6Y6</accession>
<evidence type="ECO:0000313" key="2">
    <source>
        <dbReference type="Proteomes" id="UP000215214"/>
    </source>
</evidence>
<sequence length="146" mass="16290">MLCCISCEYISGGKKNNGVLNDTIVDFSTVDVSPAFKECETLLDNDKTNCFRANIRQKFTKALQSFNISTHDEINETVTVVLVIGNTGKMEISDIHTSEVIEEKLPELPQILDSIITQMPNLLPATKRGIPVTTQYELPIEIKTKE</sequence>
<evidence type="ECO:0000313" key="1">
    <source>
        <dbReference type="EMBL" id="SNR14825.1"/>
    </source>
</evidence>
<reference evidence="1 2" key="1">
    <citation type="submission" date="2017-07" db="EMBL/GenBank/DDBJ databases">
        <authorList>
            <person name="Sun Z.S."/>
            <person name="Albrecht U."/>
            <person name="Echele G."/>
            <person name="Lee C.C."/>
        </authorList>
    </citation>
    <scope>NUCLEOTIDE SEQUENCE [LARGE SCALE GENOMIC DNA]</scope>
    <source>
        <strain evidence="2">type strain: KCTC 22618</strain>
    </source>
</reference>
<gene>
    <name evidence="1" type="ORF">TJEJU_1071</name>
</gene>
<organism evidence="1 2">
    <name type="scientific">Tenacibaculum jejuense</name>
    <dbReference type="NCBI Taxonomy" id="584609"/>
    <lineage>
        <taxon>Bacteria</taxon>
        <taxon>Pseudomonadati</taxon>
        <taxon>Bacteroidota</taxon>
        <taxon>Flavobacteriia</taxon>
        <taxon>Flavobacteriales</taxon>
        <taxon>Flavobacteriaceae</taxon>
        <taxon>Tenacibaculum</taxon>
    </lineage>
</organism>